<dbReference type="AlphaFoldDB" id="J7L661"/>
<proteinExistence type="predicted"/>
<evidence type="ECO:0000313" key="2">
    <source>
        <dbReference type="Proteomes" id="UP000003779"/>
    </source>
</evidence>
<name>J7L661_NOCAA</name>
<organism evidence="1 2">
    <name type="scientific">Nocardiopsis alba (strain ATCC BAA-2165 / BE74)</name>
    <dbReference type="NCBI Taxonomy" id="1205910"/>
    <lineage>
        <taxon>Bacteria</taxon>
        <taxon>Bacillati</taxon>
        <taxon>Actinomycetota</taxon>
        <taxon>Actinomycetes</taxon>
        <taxon>Streptosporangiales</taxon>
        <taxon>Nocardiopsidaceae</taxon>
        <taxon>Nocardiopsis</taxon>
    </lineage>
</organism>
<dbReference type="Proteomes" id="UP000003779">
    <property type="component" value="Chromosome"/>
</dbReference>
<evidence type="ECO:0000313" key="1">
    <source>
        <dbReference type="EMBL" id="AFR08191.1"/>
    </source>
</evidence>
<sequence length="61" mass="6459">MPSGLPSGGQVHLGVGHGAVDGVGAERTHHQIDTFRPCLESMRVFASPSFSPFFVFGIYAV</sequence>
<accession>J7L661</accession>
<reference evidence="2" key="2">
    <citation type="submission" date="2012-08" db="EMBL/GenBank/DDBJ databases">
        <title>Whole-genome sequence of Nocardiopsis alba strain ATCC BAA-2165 associated with honeybees.</title>
        <authorList>
            <person name="Qiao J."/>
            <person name="Chen L."/>
            <person name="Li Y."/>
            <person name="Wang J."/>
            <person name="Zhang W."/>
            <person name="Chen S."/>
        </authorList>
    </citation>
    <scope>NUCLEOTIDE SEQUENCE [LARGE SCALE GENOMIC DNA]</scope>
    <source>
        <strain evidence="2">ATCC BAA-2165 / BE74</strain>
    </source>
</reference>
<dbReference type="HOGENOM" id="CLU_2918020_0_0_11"/>
<dbReference type="STRING" id="1205910.B005_1234"/>
<protein>
    <submittedName>
        <fullName evidence="1">Uncharacterized protein</fullName>
    </submittedName>
</protein>
<gene>
    <name evidence="1" type="ordered locus">B005_1234</name>
</gene>
<dbReference type="KEGG" id="nal:B005_1234"/>
<reference evidence="1 2" key="1">
    <citation type="journal article" date="2012" name="J. Bacteriol.">
        <title>Whole-Genome Sequence of Nocardiopsis alba Strain ATCC BAA-2165, Associated with Honeybees.</title>
        <authorList>
            <person name="Qiao J."/>
            <person name="Chen L."/>
            <person name="Li Y."/>
            <person name="Wang J."/>
            <person name="Zhang W."/>
            <person name="Chen S."/>
        </authorList>
    </citation>
    <scope>NUCLEOTIDE SEQUENCE [LARGE SCALE GENOMIC DNA]</scope>
    <source>
        <strain evidence="2">ATCC BAA-2165 / BE74</strain>
    </source>
</reference>
<dbReference type="EMBL" id="CP003788">
    <property type="protein sequence ID" value="AFR08191.1"/>
    <property type="molecule type" value="Genomic_DNA"/>
</dbReference>